<dbReference type="GO" id="GO:0005524">
    <property type="term" value="F:ATP binding"/>
    <property type="evidence" value="ECO:0007669"/>
    <property type="project" value="UniProtKB-KW"/>
</dbReference>
<keyword evidence="2" id="KW-0547">Nucleotide-binding</keyword>
<comment type="caution">
    <text evidence="4">The sequence shown here is derived from an EMBL/GenBank/DDBJ whole genome shotgun (WGS) entry which is preliminary data.</text>
</comment>
<accession>A0AAV7K0Y9</accession>
<evidence type="ECO:0000256" key="2">
    <source>
        <dbReference type="ARBA" id="ARBA00022741"/>
    </source>
</evidence>
<keyword evidence="1" id="KW-0436">Ligase</keyword>
<dbReference type="AlphaFoldDB" id="A0AAV7K0Y9"/>
<name>A0AAV7K0Y9_9METZ</name>
<dbReference type="Proteomes" id="UP001165289">
    <property type="component" value="Unassembled WGS sequence"/>
</dbReference>
<dbReference type="PROSITE" id="PS51221">
    <property type="entry name" value="TTL"/>
    <property type="match status" value="1"/>
</dbReference>
<organism evidence="4 5">
    <name type="scientific">Oopsacas minuta</name>
    <dbReference type="NCBI Taxonomy" id="111878"/>
    <lineage>
        <taxon>Eukaryota</taxon>
        <taxon>Metazoa</taxon>
        <taxon>Porifera</taxon>
        <taxon>Hexactinellida</taxon>
        <taxon>Hexasterophora</taxon>
        <taxon>Lyssacinosida</taxon>
        <taxon>Leucopsacidae</taxon>
        <taxon>Oopsacas</taxon>
    </lineage>
</organism>
<dbReference type="Gene3D" id="3.30.470.20">
    <property type="entry name" value="ATP-grasp fold, B domain"/>
    <property type="match status" value="1"/>
</dbReference>
<dbReference type="PANTHER" id="PTHR12241:SF162">
    <property type="entry name" value="TUBULIN MONOGLUTAMYLASE TTLL4"/>
    <property type="match status" value="1"/>
</dbReference>
<dbReference type="Pfam" id="PF03133">
    <property type="entry name" value="TTL"/>
    <property type="match status" value="1"/>
</dbReference>
<dbReference type="EMBL" id="JAKMXF010000222">
    <property type="protein sequence ID" value="KAI6654265.1"/>
    <property type="molecule type" value="Genomic_DNA"/>
</dbReference>
<evidence type="ECO:0000256" key="3">
    <source>
        <dbReference type="ARBA" id="ARBA00022840"/>
    </source>
</evidence>
<dbReference type="GO" id="GO:0015631">
    <property type="term" value="F:tubulin binding"/>
    <property type="evidence" value="ECO:0007669"/>
    <property type="project" value="TreeGrafter"/>
</dbReference>
<dbReference type="InterPro" id="IPR004344">
    <property type="entry name" value="TTL/TTLL_fam"/>
</dbReference>
<dbReference type="GO" id="GO:0000226">
    <property type="term" value="P:microtubule cytoskeleton organization"/>
    <property type="evidence" value="ECO:0007669"/>
    <property type="project" value="TreeGrafter"/>
</dbReference>
<protein>
    <submittedName>
        <fullName evidence="4">Tubulin polyglutamylase TTLL4-like</fullName>
    </submittedName>
</protein>
<sequence length="260" mass="30318">MHYPRGVDSDKVWRDIKELVLKTIIASENYINSQIKANVRNKECVFELFGFDVMLDDKYKPWLIEVNISPSLHSTSGLDLNIKGPMLCHVLNLTGFRIPNQHWDRIPLTNDEKSKHAHFMSACPHEETSYMNSILETLTPDDMRMIIETEDEFTRKGSFQLVFPISQTIPHLKYFSIQRYYNLLLHAWFSNPHYKAGRGISMLREFARQGIPFKTQPPLMHVWTHKQRSLIKPLTLSPKKYKLPTLTGAKAKKKKVPKLK</sequence>
<dbReference type="PANTHER" id="PTHR12241">
    <property type="entry name" value="TUBULIN POLYGLUTAMYLASE"/>
    <property type="match status" value="1"/>
</dbReference>
<gene>
    <name evidence="4" type="ORF">LOD99_664</name>
</gene>
<reference evidence="4 5" key="1">
    <citation type="journal article" date="2023" name="BMC Biol.">
        <title>The compact genome of the sponge Oopsacas minuta (Hexactinellida) is lacking key metazoan core genes.</title>
        <authorList>
            <person name="Santini S."/>
            <person name="Schenkelaars Q."/>
            <person name="Jourda C."/>
            <person name="Duchesne M."/>
            <person name="Belahbib H."/>
            <person name="Rocher C."/>
            <person name="Selva M."/>
            <person name="Riesgo A."/>
            <person name="Vervoort M."/>
            <person name="Leys S.P."/>
            <person name="Kodjabachian L."/>
            <person name="Le Bivic A."/>
            <person name="Borchiellini C."/>
            <person name="Claverie J.M."/>
            <person name="Renard E."/>
        </authorList>
    </citation>
    <scope>NUCLEOTIDE SEQUENCE [LARGE SCALE GENOMIC DNA]</scope>
    <source>
        <strain evidence="4">SPO-2</strain>
    </source>
</reference>
<keyword evidence="5" id="KW-1185">Reference proteome</keyword>
<evidence type="ECO:0000256" key="1">
    <source>
        <dbReference type="ARBA" id="ARBA00022598"/>
    </source>
</evidence>
<evidence type="ECO:0000313" key="5">
    <source>
        <dbReference type="Proteomes" id="UP001165289"/>
    </source>
</evidence>
<dbReference type="SUPFAM" id="SSF56059">
    <property type="entry name" value="Glutathione synthetase ATP-binding domain-like"/>
    <property type="match status" value="1"/>
</dbReference>
<evidence type="ECO:0000313" key="4">
    <source>
        <dbReference type="EMBL" id="KAI6654265.1"/>
    </source>
</evidence>
<keyword evidence="3" id="KW-0067">ATP-binding</keyword>
<dbReference type="GO" id="GO:0036064">
    <property type="term" value="C:ciliary basal body"/>
    <property type="evidence" value="ECO:0007669"/>
    <property type="project" value="TreeGrafter"/>
</dbReference>
<dbReference type="GO" id="GO:0070740">
    <property type="term" value="F:tubulin-glutamic acid ligase activity"/>
    <property type="evidence" value="ECO:0007669"/>
    <property type="project" value="TreeGrafter"/>
</dbReference>
<proteinExistence type="predicted"/>